<sequence>MAEQPDALSPVGNFLMATLLIVLCGLSFLSTVGRQFQEDLVPLTPEQIESLR</sequence>
<keyword evidence="3" id="KW-1185">Reference proteome</keyword>
<keyword evidence="1" id="KW-0472">Membrane</keyword>
<protein>
    <submittedName>
        <fullName evidence="2">Expressed protein</fullName>
    </submittedName>
</protein>
<feature type="transmembrane region" description="Helical" evidence="1">
    <location>
        <begin position="12"/>
        <end position="32"/>
    </location>
</feature>
<evidence type="ECO:0000256" key="1">
    <source>
        <dbReference type="SAM" id="Phobius"/>
    </source>
</evidence>
<proteinExistence type="predicted"/>
<dbReference type="InParanoid" id="E1ZGM4"/>
<dbReference type="Proteomes" id="UP000008141">
    <property type="component" value="Unassembled WGS sequence"/>
</dbReference>
<keyword evidence="1" id="KW-0812">Transmembrane</keyword>
<organism evidence="3">
    <name type="scientific">Chlorella variabilis</name>
    <name type="common">Green alga</name>
    <dbReference type="NCBI Taxonomy" id="554065"/>
    <lineage>
        <taxon>Eukaryota</taxon>
        <taxon>Viridiplantae</taxon>
        <taxon>Chlorophyta</taxon>
        <taxon>core chlorophytes</taxon>
        <taxon>Trebouxiophyceae</taxon>
        <taxon>Chlorellales</taxon>
        <taxon>Chlorellaceae</taxon>
        <taxon>Chlorella clade</taxon>
        <taxon>Chlorella</taxon>
    </lineage>
</organism>
<accession>E1ZGM4</accession>
<keyword evidence="1" id="KW-1133">Transmembrane helix</keyword>
<reference evidence="2 3" key="1">
    <citation type="journal article" date="2010" name="Plant Cell">
        <title>The Chlorella variabilis NC64A genome reveals adaptation to photosymbiosis, coevolution with viruses, and cryptic sex.</title>
        <authorList>
            <person name="Blanc G."/>
            <person name="Duncan G."/>
            <person name="Agarkova I."/>
            <person name="Borodovsky M."/>
            <person name="Gurnon J."/>
            <person name="Kuo A."/>
            <person name="Lindquist E."/>
            <person name="Lucas S."/>
            <person name="Pangilinan J."/>
            <person name="Polle J."/>
            <person name="Salamov A."/>
            <person name="Terry A."/>
            <person name="Yamada T."/>
            <person name="Dunigan D.D."/>
            <person name="Grigoriev I.V."/>
            <person name="Claverie J.M."/>
            <person name="Van Etten J.L."/>
        </authorList>
    </citation>
    <scope>NUCLEOTIDE SEQUENCE [LARGE SCALE GENOMIC DNA]</scope>
    <source>
        <strain evidence="2 3">NC64A</strain>
    </source>
</reference>
<evidence type="ECO:0000313" key="2">
    <source>
        <dbReference type="EMBL" id="EFN54782.1"/>
    </source>
</evidence>
<dbReference type="OrthoDB" id="10430827at2759"/>
<dbReference type="AlphaFoldDB" id="E1ZGM4"/>
<gene>
    <name evidence="2" type="ORF">CHLNCDRAFT_134729</name>
</gene>
<dbReference type="KEGG" id="cvr:CHLNCDRAFT_134729"/>
<dbReference type="GeneID" id="17354414"/>
<evidence type="ECO:0000313" key="3">
    <source>
        <dbReference type="Proteomes" id="UP000008141"/>
    </source>
</evidence>
<dbReference type="RefSeq" id="XP_005846884.1">
    <property type="nucleotide sequence ID" value="XM_005846822.1"/>
</dbReference>
<name>E1ZGM4_CHLVA</name>
<dbReference type="EMBL" id="GL433846">
    <property type="protein sequence ID" value="EFN54782.1"/>
    <property type="molecule type" value="Genomic_DNA"/>
</dbReference>